<dbReference type="Proteomes" id="UP000284434">
    <property type="component" value="Unassembled WGS sequence"/>
</dbReference>
<evidence type="ECO:0000256" key="2">
    <source>
        <dbReference type="PROSITE-ProRule" id="PRU00169"/>
    </source>
</evidence>
<evidence type="ECO:0000313" key="5">
    <source>
        <dbReference type="EMBL" id="MDB9223641.1"/>
    </source>
</evidence>
<dbReference type="PANTHER" id="PTHR43719">
    <property type="entry name" value="TWO-COMPONENT HISTIDINE KINASE"/>
    <property type="match status" value="1"/>
</dbReference>
<dbReference type="GO" id="GO:0000160">
    <property type="term" value="P:phosphorelay signal transduction system"/>
    <property type="evidence" value="ECO:0007669"/>
    <property type="project" value="InterPro"/>
</dbReference>
<dbReference type="EMBL" id="JAKNDN010000007">
    <property type="protein sequence ID" value="MCG4959204.1"/>
    <property type="molecule type" value="Genomic_DNA"/>
</dbReference>
<reference evidence="6 7" key="1">
    <citation type="submission" date="2018-08" db="EMBL/GenBank/DDBJ databases">
        <title>A genome reference for cultivated species of the human gut microbiota.</title>
        <authorList>
            <person name="Zou Y."/>
            <person name="Xue W."/>
            <person name="Luo G."/>
        </authorList>
    </citation>
    <scope>NUCLEOTIDE SEQUENCE [LARGE SCALE GENOMIC DNA]</scope>
    <source>
        <strain evidence="6 7">OF03-11</strain>
    </source>
</reference>
<reference evidence="4" key="2">
    <citation type="submission" date="2022-01" db="EMBL/GenBank/DDBJ databases">
        <title>Collection of gut derived symbiotic bacterial strains cultured from healthy donors.</title>
        <authorList>
            <person name="Lin H."/>
            <person name="Kohout C."/>
            <person name="Waligurski E."/>
            <person name="Pamer E.G."/>
        </authorList>
    </citation>
    <scope>NUCLEOTIDE SEQUENCE</scope>
    <source>
        <strain evidence="4">DFI.1.149</strain>
    </source>
</reference>
<organism evidence="6 7">
    <name type="scientific">Odoribacter splanchnicus</name>
    <dbReference type="NCBI Taxonomy" id="28118"/>
    <lineage>
        <taxon>Bacteria</taxon>
        <taxon>Pseudomonadati</taxon>
        <taxon>Bacteroidota</taxon>
        <taxon>Bacteroidia</taxon>
        <taxon>Bacteroidales</taxon>
        <taxon>Odoribacteraceae</taxon>
        <taxon>Odoribacter</taxon>
    </lineage>
</organism>
<dbReference type="AlphaFoldDB" id="A0A3D1UHX1"/>
<dbReference type="Pfam" id="PF00072">
    <property type="entry name" value="Response_reg"/>
    <property type="match status" value="1"/>
</dbReference>
<dbReference type="InterPro" id="IPR011006">
    <property type="entry name" value="CheY-like_superfamily"/>
</dbReference>
<sequence length="128" mass="14521">METYPEYPDWSDKTFLIAEDIDSNYTILAALLKKTHVRILRARNGKEAIQIASGTASIDLILMDISMPDSDGIEALRFIRQQLPGKIVIAQTAHDLSSLEIINEKFDGFLLKPIRRKELLETLSKYLS</sequence>
<dbReference type="PANTHER" id="PTHR43719:SF28">
    <property type="entry name" value="PEROXIDE STRESS-ACTIVATED HISTIDINE KINASE MAK1-RELATED"/>
    <property type="match status" value="1"/>
</dbReference>
<dbReference type="GeneID" id="61274885"/>
<evidence type="ECO:0000313" key="6">
    <source>
        <dbReference type="EMBL" id="RGY04639.1"/>
    </source>
</evidence>
<evidence type="ECO:0000313" key="4">
    <source>
        <dbReference type="EMBL" id="MCG4959204.1"/>
    </source>
</evidence>
<dbReference type="InterPro" id="IPR050956">
    <property type="entry name" value="2C_system_His_kinase"/>
</dbReference>
<accession>A0A3D1UHX1</accession>
<dbReference type="EMBL" id="QSCO01000023">
    <property type="protein sequence ID" value="RGY04639.1"/>
    <property type="molecule type" value="Genomic_DNA"/>
</dbReference>
<evidence type="ECO:0000259" key="3">
    <source>
        <dbReference type="PROSITE" id="PS50110"/>
    </source>
</evidence>
<dbReference type="EMBL" id="JAQMRD010000014">
    <property type="protein sequence ID" value="MDB9223641.1"/>
    <property type="molecule type" value="Genomic_DNA"/>
</dbReference>
<dbReference type="RefSeq" id="WP_013611884.1">
    <property type="nucleotide sequence ID" value="NZ_JABWDG010000003.1"/>
</dbReference>
<comment type="caution">
    <text evidence="6">The sequence shown here is derived from an EMBL/GenBank/DDBJ whole genome shotgun (WGS) entry which is preliminary data.</text>
</comment>
<dbReference type="Proteomes" id="UP001212263">
    <property type="component" value="Unassembled WGS sequence"/>
</dbReference>
<evidence type="ECO:0000256" key="1">
    <source>
        <dbReference type="ARBA" id="ARBA00022553"/>
    </source>
</evidence>
<name>A0A3D1UHX1_9BACT</name>
<keyword evidence="1 2" id="KW-0597">Phosphoprotein</keyword>
<protein>
    <submittedName>
        <fullName evidence="6">Response regulator</fullName>
    </submittedName>
</protein>
<dbReference type="SMART" id="SM00448">
    <property type="entry name" value="REC"/>
    <property type="match status" value="1"/>
</dbReference>
<dbReference type="CDD" id="cd17546">
    <property type="entry name" value="REC_hyHK_CKI1_RcsC-like"/>
    <property type="match status" value="1"/>
</dbReference>
<proteinExistence type="predicted"/>
<reference evidence="5" key="3">
    <citation type="submission" date="2023-01" db="EMBL/GenBank/DDBJ databases">
        <title>Human gut microbiome strain richness.</title>
        <authorList>
            <person name="Chen-Liaw A."/>
        </authorList>
    </citation>
    <scope>NUCLEOTIDE SEQUENCE</scope>
    <source>
        <strain evidence="5">RTP21484st1_B7_RTP21484_190118</strain>
    </source>
</reference>
<feature type="domain" description="Response regulatory" evidence="3">
    <location>
        <begin position="14"/>
        <end position="127"/>
    </location>
</feature>
<feature type="modified residue" description="4-aspartylphosphate" evidence="2">
    <location>
        <position position="64"/>
    </location>
</feature>
<dbReference type="Proteomes" id="UP001199750">
    <property type="component" value="Unassembled WGS sequence"/>
</dbReference>
<dbReference type="Gene3D" id="3.40.50.2300">
    <property type="match status" value="1"/>
</dbReference>
<dbReference type="InterPro" id="IPR001789">
    <property type="entry name" value="Sig_transdc_resp-reg_receiver"/>
</dbReference>
<dbReference type="OMA" id="ESTHLIR"/>
<dbReference type="PROSITE" id="PS50110">
    <property type="entry name" value="RESPONSE_REGULATORY"/>
    <property type="match status" value="1"/>
</dbReference>
<gene>
    <name evidence="6" type="ORF">DXA53_15305</name>
    <name evidence="4" type="ORF">L0P03_04925</name>
    <name evidence="5" type="ORF">PN645_11560</name>
</gene>
<evidence type="ECO:0000313" key="7">
    <source>
        <dbReference type="Proteomes" id="UP000284434"/>
    </source>
</evidence>
<dbReference type="SUPFAM" id="SSF52172">
    <property type="entry name" value="CheY-like"/>
    <property type="match status" value="1"/>
</dbReference>